<reference evidence="3" key="1">
    <citation type="journal article" date="2016" name="Front. Microbiol.">
        <title>Complete Genome Sequence of Clostridium estertheticum DSM 8809, a Microbe Identified in Spoiled Vacuum Packed Beef.</title>
        <authorList>
            <person name="Yu Z."/>
            <person name="Gunn L."/>
            <person name="Brennan E."/>
            <person name="Reid R."/>
            <person name="Wall P.G."/>
            <person name="Gaora O.P."/>
            <person name="Hurley D."/>
            <person name="Bolton D."/>
            <person name="Fanning S."/>
        </authorList>
    </citation>
    <scope>NUCLEOTIDE SEQUENCE [LARGE SCALE GENOMIC DNA]</scope>
    <source>
        <strain evidence="3">DSM 8809</strain>
    </source>
</reference>
<feature type="transmembrane region" description="Helical" evidence="1">
    <location>
        <begin position="47"/>
        <end position="65"/>
    </location>
</feature>
<name>A0A1J0GMM1_9CLOT</name>
<accession>A0A1J0GMM1</accession>
<evidence type="ECO:0000313" key="2">
    <source>
        <dbReference type="EMBL" id="APC42519.1"/>
    </source>
</evidence>
<keyword evidence="1" id="KW-0472">Membrane</keyword>
<dbReference type="AlphaFoldDB" id="A0A1J0GMM1"/>
<sequence>MGLMYKEMVQRKKLPALVSLFITLIIFICLSDLLPKVSIGSINIKTLVTLVFNIIMIALCYMEFLKCKVRYKYLIVADQLIIHRIRGQEVIIREDIKLKNIEYIGKCSNYSSDIHISSSKRYICSTFIRSKFCCVYKAGNKFKKFYFEPSDGLMNKIRLLKEKAVF</sequence>
<keyword evidence="3" id="KW-1185">Reference proteome</keyword>
<organism evidence="2 3">
    <name type="scientific">Clostridium estertheticum subsp. estertheticum</name>
    <dbReference type="NCBI Taxonomy" id="1552"/>
    <lineage>
        <taxon>Bacteria</taxon>
        <taxon>Bacillati</taxon>
        <taxon>Bacillota</taxon>
        <taxon>Clostridia</taxon>
        <taxon>Eubacteriales</taxon>
        <taxon>Clostridiaceae</taxon>
        <taxon>Clostridium</taxon>
    </lineage>
</organism>
<protein>
    <submittedName>
        <fullName evidence="2">Uncharacterized protein</fullName>
    </submittedName>
</protein>
<keyword evidence="1" id="KW-1133">Transmembrane helix</keyword>
<dbReference type="KEGG" id="ceu:A7L45_00590"/>
<keyword evidence="1" id="KW-0812">Transmembrane</keyword>
<evidence type="ECO:0000256" key="1">
    <source>
        <dbReference type="SAM" id="Phobius"/>
    </source>
</evidence>
<gene>
    <name evidence="2" type="ORF">A7L45_00590</name>
</gene>
<evidence type="ECO:0000313" key="3">
    <source>
        <dbReference type="Proteomes" id="UP000182569"/>
    </source>
</evidence>
<proteinExistence type="predicted"/>
<dbReference type="STRING" id="1552.A7L45_00590"/>
<dbReference type="EMBL" id="CP015756">
    <property type="protein sequence ID" value="APC42519.1"/>
    <property type="molecule type" value="Genomic_DNA"/>
</dbReference>
<dbReference type="Proteomes" id="UP000182569">
    <property type="component" value="Chromosome"/>
</dbReference>